<name>I0L3X5_9ACTN</name>
<protein>
    <submittedName>
        <fullName evidence="1">Uncharacterized protein</fullName>
    </submittedName>
</protein>
<dbReference type="STRING" id="1150864.MILUP08_43432"/>
<organism evidence="1 2">
    <name type="scientific">Micromonospora lupini str. Lupac 08</name>
    <dbReference type="NCBI Taxonomy" id="1150864"/>
    <lineage>
        <taxon>Bacteria</taxon>
        <taxon>Bacillati</taxon>
        <taxon>Actinomycetota</taxon>
        <taxon>Actinomycetes</taxon>
        <taxon>Micromonosporales</taxon>
        <taxon>Micromonosporaceae</taxon>
        <taxon>Micromonospora</taxon>
    </lineage>
</organism>
<dbReference type="Proteomes" id="UP000003448">
    <property type="component" value="Unassembled WGS sequence"/>
</dbReference>
<evidence type="ECO:0000313" key="1">
    <source>
        <dbReference type="EMBL" id="CCH18522.1"/>
    </source>
</evidence>
<comment type="caution">
    <text evidence="1">The sequence shown here is derived from an EMBL/GenBank/DDBJ whole genome shotgun (WGS) entry which is preliminary data.</text>
</comment>
<dbReference type="EMBL" id="CAIE01000026">
    <property type="protein sequence ID" value="CCH18522.1"/>
    <property type="molecule type" value="Genomic_DNA"/>
</dbReference>
<accession>I0L3X5</accession>
<dbReference type="AlphaFoldDB" id="I0L3X5"/>
<evidence type="ECO:0000313" key="2">
    <source>
        <dbReference type="Proteomes" id="UP000003448"/>
    </source>
</evidence>
<gene>
    <name evidence="1" type="ORF">MILUP08_43432</name>
</gene>
<reference evidence="2" key="1">
    <citation type="journal article" date="2012" name="J. Bacteriol.">
        <title>Genome Sequence of Micromonospora lupini Lupac 08, Isolated from Root Nodules of Lupinus angustifolius.</title>
        <authorList>
            <person name="Alonso-Vega P."/>
            <person name="Normand P."/>
            <person name="Bacigalupe R."/>
            <person name="Pujic P."/>
            <person name="Lajus A."/>
            <person name="Vallenet D."/>
            <person name="Carro L."/>
            <person name="Coll P."/>
            <person name="Trujillo M.E."/>
        </authorList>
    </citation>
    <scope>NUCLEOTIDE SEQUENCE [LARGE SCALE GENOMIC DNA]</scope>
    <source>
        <strain evidence="2">Lupac 08</strain>
    </source>
</reference>
<sequence>MLLRLLRAPLIIARASFLRAGNEWGENRRGGHQSL</sequence>
<proteinExistence type="predicted"/>
<keyword evidence="2" id="KW-1185">Reference proteome</keyword>